<name>A0ABT5HH01_9CAUL</name>
<dbReference type="InterPro" id="IPR025166">
    <property type="entry name" value="Integrase_DNA_bind_dom"/>
</dbReference>
<dbReference type="PROSITE" id="PS51898">
    <property type="entry name" value="TYR_RECOMBINASE"/>
    <property type="match status" value="1"/>
</dbReference>
<gene>
    <name evidence="7" type="ORF">PQU98_04690</name>
</gene>
<dbReference type="PANTHER" id="PTHR30629">
    <property type="entry name" value="PROPHAGE INTEGRASE"/>
    <property type="match status" value="1"/>
</dbReference>
<evidence type="ECO:0000256" key="1">
    <source>
        <dbReference type="ARBA" id="ARBA00008857"/>
    </source>
</evidence>
<evidence type="ECO:0000256" key="4">
    <source>
        <dbReference type="ARBA" id="ARBA00023172"/>
    </source>
</evidence>
<dbReference type="InterPro" id="IPR053876">
    <property type="entry name" value="Phage_int_M"/>
</dbReference>
<evidence type="ECO:0000313" key="7">
    <source>
        <dbReference type="EMBL" id="MDC7675415.1"/>
    </source>
</evidence>
<dbReference type="InterPro" id="IPR050808">
    <property type="entry name" value="Phage_Integrase"/>
</dbReference>
<dbReference type="Pfam" id="PF22022">
    <property type="entry name" value="Phage_int_M"/>
    <property type="match status" value="1"/>
</dbReference>
<reference evidence="7 8" key="1">
    <citation type="submission" date="2023-01" db="EMBL/GenBank/DDBJ databases">
        <title>Novel species of the genus Asticcacaulis isolated from rivers.</title>
        <authorList>
            <person name="Lu H."/>
        </authorList>
    </citation>
    <scope>NUCLEOTIDE SEQUENCE [LARGE SCALE GENOMIC DNA]</scope>
    <source>
        <strain evidence="7 8">LKC15W</strain>
    </source>
</reference>
<dbReference type="InterPro" id="IPR038488">
    <property type="entry name" value="Integrase_DNA-bd_sf"/>
</dbReference>
<dbReference type="CDD" id="cd00801">
    <property type="entry name" value="INT_P4_C"/>
    <property type="match status" value="1"/>
</dbReference>
<dbReference type="SUPFAM" id="SSF56349">
    <property type="entry name" value="DNA breaking-rejoining enzymes"/>
    <property type="match status" value="1"/>
</dbReference>
<dbReference type="Pfam" id="PF00589">
    <property type="entry name" value="Phage_integrase"/>
    <property type="match status" value="1"/>
</dbReference>
<dbReference type="PANTHER" id="PTHR30629:SF6">
    <property type="entry name" value="PROPHAGE INTEGRASE INTA-RELATED"/>
    <property type="match status" value="1"/>
</dbReference>
<sequence length="411" mass="46683">MAARVSKRLTAMGVIKMKAPGRYADGDGLYLHVRDSGSKTWIYRFRQNGKLHEMGLGAVADVDLKSARELAYEAKKLHKQRLNPIIERKTGGLIKSSIPTFGQYKESYIAGIEDQWKNDKHRAQWKMTLDVYASPLHKLKITDITTADIHAVLLPIWYDKPETASRLRGRIEKVLNAAKTEGFYTSENPARWKGHLENLLPPRKKLTRGHFAAMPYIELPAFVQDLRNRDAVTARALEFHILCASRPGMVEAMTDDEIDWDEKLWVVPAAKMKLPRDHIVPLSERAFVILGQLKPFIRQHVVFWGQRPGRHISSNALRALMQRMGVGHYTPHGFRSSFRDWAGDETDHSEETAEHALAHSVGDDTQKAYRRATALRKRRQLMADWAAYLNGTPPQSDASPRSPELGGDRRG</sequence>
<dbReference type="Gene3D" id="1.10.443.10">
    <property type="entry name" value="Intergrase catalytic core"/>
    <property type="match status" value="1"/>
</dbReference>
<dbReference type="InterPro" id="IPR002104">
    <property type="entry name" value="Integrase_catalytic"/>
</dbReference>
<dbReference type="RefSeq" id="WP_272743722.1">
    <property type="nucleotide sequence ID" value="NZ_JAQQKV010000001.1"/>
</dbReference>
<feature type="region of interest" description="Disordered" evidence="5">
    <location>
        <begin position="386"/>
        <end position="411"/>
    </location>
</feature>
<protein>
    <submittedName>
        <fullName evidence="7">Integrase arm-type DNA-binding domain-containing protein</fullName>
    </submittedName>
</protein>
<evidence type="ECO:0000256" key="3">
    <source>
        <dbReference type="ARBA" id="ARBA00023125"/>
    </source>
</evidence>
<dbReference type="InterPro" id="IPR010998">
    <property type="entry name" value="Integrase_recombinase_N"/>
</dbReference>
<comment type="similarity">
    <text evidence="1">Belongs to the 'phage' integrase family.</text>
</comment>
<dbReference type="InterPro" id="IPR011010">
    <property type="entry name" value="DNA_brk_join_enz"/>
</dbReference>
<dbReference type="GO" id="GO:0003677">
    <property type="term" value="F:DNA binding"/>
    <property type="evidence" value="ECO:0007669"/>
    <property type="project" value="UniProtKB-KW"/>
</dbReference>
<feature type="domain" description="Tyr recombinase" evidence="6">
    <location>
        <begin position="209"/>
        <end position="382"/>
    </location>
</feature>
<dbReference type="Gene3D" id="1.10.150.130">
    <property type="match status" value="1"/>
</dbReference>
<evidence type="ECO:0000256" key="5">
    <source>
        <dbReference type="SAM" id="MobiDB-lite"/>
    </source>
</evidence>
<dbReference type="Gene3D" id="3.30.160.390">
    <property type="entry name" value="Integrase, DNA-binding domain"/>
    <property type="match status" value="1"/>
</dbReference>
<dbReference type="Pfam" id="PF13356">
    <property type="entry name" value="Arm-DNA-bind_3"/>
    <property type="match status" value="1"/>
</dbReference>
<evidence type="ECO:0000256" key="2">
    <source>
        <dbReference type="ARBA" id="ARBA00022908"/>
    </source>
</evidence>
<keyword evidence="8" id="KW-1185">Reference proteome</keyword>
<proteinExistence type="inferred from homology"/>
<dbReference type="Proteomes" id="UP001218579">
    <property type="component" value="Unassembled WGS sequence"/>
</dbReference>
<dbReference type="EMBL" id="JAQQKV010000001">
    <property type="protein sequence ID" value="MDC7675415.1"/>
    <property type="molecule type" value="Genomic_DNA"/>
</dbReference>
<evidence type="ECO:0000313" key="8">
    <source>
        <dbReference type="Proteomes" id="UP001218579"/>
    </source>
</evidence>
<comment type="caution">
    <text evidence="7">The sequence shown here is derived from an EMBL/GenBank/DDBJ whole genome shotgun (WGS) entry which is preliminary data.</text>
</comment>
<keyword evidence="3 7" id="KW-0238">DNA-binding</keyword>
<organism evidence="7 8">
    <name type="scientific">Asticcacaulis machinosus</name>
    <dbReference type="NCBI Taxonomy" id="2984211"/>
    <lineage>
        <taxon>Bacteria</taxon>
        <taxon>Pseudomonadati</taxon>
        <taxon>Pseudomonadota</taxon>
        <taxon>Alphaproteobacteria</taxon>
        <taxon>Caulobacterales</taxon>
        <taxon>Caulobacteraceae</taxon>
        <taxon>Asticcacaulis</taxon>
    </lineage>
</organism>
<keyword evidence="2" id="KW-0229">DNA integration</keyword>
<evidence type="ECO:0000259" key="6">
    <source>
        <dbReference type="PROSITE" id="PS51898"/>
    </source>
</evidence>
<accession>A0ABT5HH01</accession>
<dbReference type="InterPro" id="IPR013762">
    <property type="entry name" value="Integrase-like_cat_sf"/>
</dbReference>
<keyword evidence="4" id="KW-0233">DNA recombination</keyword>